<gene>
    <name evidence="1" type="ORF">MML48_1g17854</name>
</gene>
<name>A0ACB9TT34_HOLOL</name>
<evidence type="ECO:0000313" key="2">
    <source>
        <dbReference type="Proteomes" id="UP001056778"/>
    </source>
</evidence>
<proteinExistence type="predicted"/>
<protein>
    <submittedName>
        <fullName evidence="1">Bucentaur related</fullName>
    </submittedName>
</protein>
<organism evidence="1 2">
    <name type="scientific">Holotrichia oblita</name>
    <name type="common">Chafer beetle</name>
    <dbReference type="NCBI Taxonomy" id="644536"/>
    <lineage>
        <taxon>Eukaryota</taxon>
        <taxon>Metazoa</taxon>
        <taxon>Ecdysozoa</taxon>
        <taxon>Arthropoda</taxon>
        <taxon>Hexapoda</taxon>
        <taxon>Insecta</taxon>
        <taxon>Pterygota</taxon>
        <taxon>Neoptera</taxon>
        <taxon>Endopterygota</taxon>
        <taxon>Coleoptera</taxon>
        <taxon>Polyphaga</taxon>
        <taxon>Scarabaeiformia</taxon>
        <taxon>Scarabaeidae</taxon>
        <taxon>Melolonthinae</taxon>
        <taxon>Holotrichia</taxon>
    </lineage>
</organism>
<keyword evidence="2" id="KW-1185">Reference proteome</keyword>
<sequence>MSVIFSTLALFVNGICGVLKEKGEVRMNTMEYPDDSDSSDEDYVPENAPAEVVSEVDSEGVDEDPLSDKEDLGTRKNSKRKKKTSKSRKKLKTGAGGDKESNESTPEKPKATEEEKKKQEEDLWATFKKETNFKARPINVQNTKDNNTKENENIEQKKVPEKIKVTEIFEFAGEEIKVEKEVPVNSTSARLSNKASGSDPPKRGRGKAGGIGSFLNQLGKKQKITTLEKSKLDWDKFKKEENLEEELHNFNKGKDGYLDRQDFLQRTDVRRFEIERDIRNAERNKRMNNL</sequence>
<dbReference type="EMBL" id="CM043015">
    <property type="protein sequence ID" value="KAI4469949.1"/>
    <property type="molecule type" value="Genomic_DNA"/>
</dbReference>
<reference evidence="1" key="1">
    <citation type="submission" date="2022-04" db="EMBL/GenBank/DDBJ databases">
        <title>Chromosome-scale genome assembly of Holotrichia oblita Faldermann.</title>
        <authorList>
            <person name="Rongchong L."/>
        </authorList>
    </citation>
    <scope>NUCLEOTIDE SEQUENCE</scope>
    <source>
        <strain evidence="1">81SQS9</strain>
    </source>
</reference>
<evidence type="ECO:0000313" key="1">
    <source>
        <dbReference type="EMBL" id="KAI4469949.1"/>
    </source>
</evidence>
<comment type="caution">
    <text evidence="1">The sequence shown here is derived from an EMBL/GenBank/DDBJ whole genome shotgun (WGS) entry which is preliminary data.</text>
</comment>
<accession>A0ACB9TT34</accession>
<dbReference type="Proteomes" id="UP001056778">
    <property type="component" value="Chromosome 1"/>
</dbReference>